<dbReference type="EMBL" id="BSXS01002215">
    <property type="protein sequence ID" value="GME78491.1"/>
    <property type="molecule type" value="Genomic_DNA"/>
</dbReference>
<accession>A0ACB5T0D9</accession>
<protein>
    <submittedName>
        <fullName evidence="1">Unnamed protein product</fullName>
    </submittedName>
</protein>
<organism evidence="1 2">
    <name type="scientific">Ambrosiozyma monospora</name>
    <name type="common">Yeast</name>
    <name type="synonym">Endomycopsis monosporus</name>
    <dbReference type="NCBI Taxonomy" id="43982"/>
    <lineage>
        <taxon>Eukaryota</taxon>
        <taxon>Fungi</taxon>
        <taxon>Dikarya</taxon>
        <taxon>Ascomycota</taxon>
        <taxon>Saccharomycotina</taxon>
        <taxon>Pichiomycetes</taxon>
        <taxon>Pichiales</taxon>
        <taxon>Pichiaceae</taxon>
        <taxon>Ambrosiozyma</taxon>
    </lineage>
</organism>
<reference evidence="1" key="1">
    <citation type="submission" date="2023-04" db="EMBL/GenBank/DDBJ databases">
        <title>Ambrosiozyma monospora NBRC 10751.</title>
        <authorList>
            <person name="Ichikawa N."/>
            <person name="Sato H."/>
            <person name="Tonouchi N."/>
        </authorList>
    </citation>
    <scope>NUCLEOTIDE SEQUENCE</scope>
    <source>
        <strain evidence="1">NBRC 10751</strain>
    </source>
</reference>
<dbReference type="Proteomes" id="UP001165064">
    <property type="component" value="Unassembled WGS sequence"/>
</dbReference>
<evidence type="ECO:0000313" key="2">
    <source>
        <dbReference type="Proteomes" id="UP001165064"/>
    </source>
</evidence>
<gene>
    <name evidence="1" type="ORF">Amon02_000347100</name>
</gene>
<sequence length="371" mass="42750">MHNGTGRRRMILVAHLAYFGPQDPRLSDFLDRLININEHEDFEFEFTHLHCGASVGQSLNQVLGFMEDNILDPWNSRKIKNNAELRSFAKWVLSFFNKIDLDYRPASFLTGSSFSIKPQLNIFIALTASKLMLDLENSFGRLLRSMNLNDCTITTRCLSSLPKSVTSLCLVGTNIFDHGSQFQTIRLPPLRDLKVKFPNDIPKISNCHELTELKKVSLAMNYSQRLGGGGSDFGMKELEMELGRLKTFIHDLTPAMRSLSLDISFGPKFFELERFPFDKFLLKSLFCLESFKMKWHECLPIWSLSVLPPSITSFRLKSFERVDGHLPSSLRSLEISYSKTSFADFWNIYLLPLRNLLHLTITFHQHSRRQN</sequence>
<proteinExistence type="predicted"/>
<evidence type="ECO:0000313" key="1">
    <source>
        <dbReference type="EMBL" id="GME78491.1"/>
    </source>
</evidence>
<name>A0ACB5T0D9_AMBMO</name>
<keyword evidence="2" id="KW-1185">Reference proteome</keyword>
<comment type="caution">
    <text evidence="1">The sequence shown here is derived from an EMBL/GenBank/DDBJ whole genome shotgun (WGS) entry which is preliminary data.</text>
</comment>